<name>I2Q2Q4_9BACT</name>
<sequence>MPPVPAAPAAAKPDVVPASWATIPQPEYFREGRFWLPPGIKLQAAYKHWFCVCHPDGSYRDAVAILYVTYDREEHASVVLDCPALGRRWEDRGNWIQDVLSPSMAAMSAHAADLLGLSSEEVRDLSYVTIGWRCEDRPLLRDVSHMGNVRPRVRREPVPA</sequence>
<accession>I2Q2Q4</accession>
<evidence type="ECO:0000313" key="1">
    <source>
        <dbReference type="EMBL" id="EIG54060.1"/>
    </source>
</evidence>
<protein>
    <submittedName>
        <fullName evidence="1">Uncharacterized protein</fullName>
    </submittedName>
</protein>
<dbReference type="AlphaFoldDB" id="I2Q2Q4"/>
<dbReference type="HOGENOM" id="CLU_1649428_0_0_7"/>
<dbReference type="STRING" id="596152.DesU5LDRAFT_2396"/>
<gene>
    <name evidence="1" type="ORF">DesU5LDRAFT_2396</name>
</gene>
<organism evidence="1">
    <name type="scientific">Desulfovibrio sp. U5L</name>
    <dbReference type="NCBI Taxonomy" id="596152"/>
    <lineage>
        <taxon>Bacteria</taxon>
        <taxon>Pseudomonadati</taxon>
        <taxon>Thermodesulfobacteriota</taxon>
        <taxon>Desulfovibrionia</taxon>
        <taxon>Desulfovibrionales</taxon>
        <taxon>Desulfovibrionaceae</taxon>
        <taxon>Desulfovibrio</taxon>
    </lineage>
</organism>
<proteinExistence type="predicted"/>
<reference evidence="1" key="1">
    <citation type="submission" date="2011-11" db="EMBL/GenBank/DDBJ databases">
        <title>Improved High-Quality Draft sequence of Desulfovibrio sp. U5L.</title>
        <authorList>
            <consortium name="US DOE Joint Genome Institute"/>
            <person name="Lucas S."/>
            <person name="Han J."/>
            <person name="Lapidus A."/>
            <person name="Cheng J.-F."/>
            <person name="Goodwin L."/>
            <person name="Pitluck S."/>
            <person name="Peters L."/>
            <person name="Ovchinnikova G."/>
            <person name="Held B."/>
            <person name="Detter J.C."/>
            <person name="Han C."/>
            <person name="Tapia R."/>
            <person name="Land M."/>
            <person name="Hauser L."/>
            <person name="Kyrpides N."/>
            <person name="Ivanova N."/>
            <person name="Pagani I."/>
            <person name="Gabster J."/>
            <person name="Walker C."/>
            <person name="Stolyar S."/>
            <person name="Stahl D."/>
            <person name="Arkin A."/>
            <person name="Dehal P."/>
            <person name="Hazen T."/>
            <person name="Woyke T."/>
        </authorList>
    </citation>
    <scope>NUCLEOTIDE SEQUENCE [LARGE SCALE GENOMIC DNA]</scope>
    <source>
        <strain evidence="1">U5L</strain>
    </source>
</reference>
<dbReference type="EMBL" id="JH600068">
    <property type="protein sequence ID" value="EIG54060.1"/>
    <property type="molecule type" value="Genomic_DNA"/>
</dbReference>